<dbReference type="InterPro" id="IPR051531">
    <property type="entry name" value="N-acetyltransferase"/>
</dbReference>
<dbReference type="InterPro" id="IPR000182">
    <property type="entry name" value="GNAT_dom"/>
</dbReference>
<dbReference type="RefSeq" id="WP_033092962.1">
    <property type="nucleotide sequence ID" value="NZ_JQED01000008.1"/>
</dbReference>
<dbReference type="EMBL" id="JQED01000008">
    <property type="protein sequence ID" value="KGJ93673.1"/>
    <property type="molecule type" value="Genomic_DNA"/>
</dbReference>
<sequence length="169" mass="18883">MKVVCETDRLIIRHLQLKDATFIIRLLNEASFIRYIADKNVRTKMDAENYLLNGPLDSYKAFGYGLNLVVLKKTGTPIGMCGLLKRTELEHPDIGYAFLSEYCGMGYAYEAALSILNDAVTTHSLQTILAVTSPDNVNSITLLNKAGFNSLGVMELYGAKNNIYEYRSQ</sequence>
<dbReference type="PANTHER" id="PTHR43792:SF1">
    <property type="entry name" value="N-ACETYLTRANSFERASE DOMAIN-CONTAINING PROTEIN"/>
    <property type="match status" value="1"/>
</dbReference>
<dbReference type="SUPFAM" id="SSF55729">
    <property type="entry name" value="Acyl-CoA N-acyltransferases (Nat)"/>
    <property type="match status" value="1"/>
</dbReference>
<dbReference type="OrthoDB" id="9798081at2"/>
<dbReference type="Proteomes" id="UP000029843">
    <property type="component" value="Unassembled WGS sequence"/>
</dbReference>
<comment type="caution">
    <text evidence="2">The sequence shown here is derived from an EMBL/GenBank/DDBJ whole genome shotgun (WGS) entry which is preliminary data.</text>
</comment>
<protein>
    <submittedName>
        <fullName evidence="2">GCN5-related N-acetyltransferase</fullName>
    </submittedName>
</protein>
<proteinExistence type="predicted"/>
<name>A0A099KVK1_COLPS</name>
<dbReference type="PANTHER" id="PTHR43792">
    <property type="entry name" value="GNAT FAMILY, PUTATIVE (AFU_ORTHOLOGUE AFUA_3G00765)-RELATED-RELATED"/>
    <property type="match status" value="1"/>
</dbReference>
<reference evidence="2 3" key="1">
    <citation type="submission" date="2014-08" db="EMBL/GenBank/DDBJ databases">
        <title>Genomic and Phenotypic Diversity of Colwellia psychrerythraea strains from Disparate Marine Basins.</title>
        <authorList>
            <person name="Techtmann S.M."/>
            <person name="Stelling S.C."/>
            <person name="Utturkar S.M."/>
            <person name="Alshibli N."/>
            <person name="Harris A."/>
            <person name="Brown S.D."/>
            <person name="Hazen T.C."/>
        </authorList>
    </citation>
    <scope>NUCLEOTIDE SEQUENCE [LARGE SCALE GENOMIC DNA]</scope>
    <source>
        <strain evidence="2 3">ND2E</strain>
    </source>
</reference>
<dbReference type="PROSITE" id="PS51186">
    <property type="entry name" value="GNAT"/>
    <property type="match status" value="1"/>
</dbReference>
<organism evidence="2 3">
    <name type="scientific">Colwellia psychrerythraea</name>
    <name type="common">Vibrio psychroerythus</name>
    <dbReference type="NCBI Taxonomy" id="28229"/>
    <lineage>
        <taxon>Bacteria</taxon>
        <taxon>Pseudomonadati</taxon>
        <taxon>Pseudomonadota</taxon>
        <taxon>Gammaproteobacteria</taxon>
        <taxon>Alteromonadales</taxon>
        <taxon>Colwelliaceae</taxon>
        <taxon>Colwellia</taxon>
    </lineage>
</organism>
<keyword evidence="2" id="KW-0808">Transferase</keyword>
<feature type="domain" description="N-acetyltransferase" evidence="1">
    <location>
        <begin position="10"/>
        <end position="169"/>
    </location>
</feature>
<dbReference type="PATRIC" id="fig|28229.4.peg.1194"/>
<evidence type="ECO:0000313" key="2">
    <source>
        <dbReference type="EMBL" id="KGJ93673.1"/>
    </source>
</evidence>
<dbReference type="AlphaFoldDB" id="A0A099KVK1"/>
<dbReference type="Gene3D" id="3.40.630.30">
    <property type="match status" value="1"/>
</dbReference>
<gene>
    <name evidence="2" type="ORF">ND2E_2166</name>
</gene>
<dbReference type="InterPro" id="IPR016181">
    <property type="entry name" value="Acyl_CoA_acyltransferase"/>
</dbReference>
<dbReference type="Pfam" id="PF13302">
    <property type="entry name" value="Acetyltransf_3"/>
    <property type="match status" value="1"/>
</dbReference>
<evidence type="ECO:0000313" key="3">
    <source>
        <dbReference type="Proteomes" id="UP000029843"/>
    </source>
</evidence>
<dbReference type="GO" id="GO:0016747">
    <property type="term" value="F:acyltransferase activity, transferring groups other than amino-acyl groups"/>
    <property type="evidence" value="ECO:0007669"/>
    <property type="project" value="InterPro"/>
</dbReference>
<accession>A0A099KVK1</accession>
<evidence type="ECO:0000259" key="1">
    <source>
        <dbReference type="PROSITE" id="PS51186"/>
    </source>
</evidence>